<evidence type="ECO:0000256" key="2">
    <source>
        <dbReference type="ARBA" id="ARBA00022729"/>
    </source>
</evidence>
<dbReference type="RefSeq" id="WP_090670227.1">
    <property type="nucleotide sequence ID" value="NZ_FOUF01000021.1"/>
</dbReference>
<accession>A0A1I4RYD2</accession>
<keyword evidence="8" id="KW-1185">Reference proteome</keyword>
<dbReference type="GO" id="GO:0042597">
    <property type="term" value="C:periplasmic space"/>
    <property type="evidence" value="ECO:0007669"/>
    <property type="project" value="UniProtKB-SubCell"/>
</dbReference>
<dbReference type="PANTHER" id="PTHR39210:SF1">
    <property type="entry name" value="HEPARIN-SULFATE LYASE"/>
    <property type="match status" value="1"/>
</dbReference>
<dbReference type="Pfam" id="PF07940">
    <property type="entry name" value="Hepar_II_III_C"/>
    <property type="match status" value="1"/>
</dbReference>
<dbReference type="Gene3D" id="2.70.98.70">
    <property type="match status" value="1"/>
</dbReference>
<dbReference type="SUPFAM" id="SSF48230">
    <property type="entry name" value="Chondroitin AC/alginate lyase"/>
    <property type="match status" value="1"/>
</dbReference>
<evidence type="ECO:0000259" key="5">
    <source>
        <dbReference type="Pfam" id="PF07940"/>
    </source>
</evidence>
<keyword evidence="2" id="KW-0732">Signal</keyword>
<dbReference type="InterPro" id="IPR012480">
    <property type="entry name" value="Hepar_II_III_C"/>
</dbReference>
<comment type="subcellular location">
    <subcellularLocation>
        <location evidence="1">Periplasm</location>
    </subcellularLocation>
</comment>
<dbReference type="PANTHER" id="PTHR39210">
    <property type="entry name" value="HEPARIN-SULFATE LYASE"/>
    <property type="match status" value="1"/>
</dbReference>
<dbReference type="Gene3D" id="1.50.10.100">
    <property type="entry name" value="Chondroitin AC/alginate lyase"/>
    <property type="match status" value="1"/>
</dbReference>
<evidence type="ECO:0000256" key="1">
    <source>
        <dbReference type="ARBA" id="ARBA00004418"/>
    </source>
</evidence>
<dbReference type="Proteomes" id="UP000199561">
    <property type="component" value="Unassembled WGS sequence"/>
</dbReference>
<dbReference type="GO" id="GO:0016829">
    <property type="term" value="F:lyase activity"/>
    <property type="evidence" value="ECO:0007669"/>
    <property type="project" value="UniProtKB-KW"/>
</dbReference>
<name>A0A1I4RYD2_9PROT</name>
<feature type="domain" description="Heparin-sulfate lyase N-terminal" evidence="6">
    <location>
        <begin position="108"/>
        <end position="294"/>
    </location>
</feature>
<feature type="domain" description="Heparinase II/III-like C-terminal" evidence="5">
    <location>
        <begin position="323"/>
        <end position="549"/>
    </location>
</feature>
<keyword evidence="3" id="KW-0574">Periplasm</keyword>
<dbReference type="InterPro" id="IPR008929">
    <property type="entry name" value="Chondroitin_lyas"/>
</dbReference>
<evidence type="ECO:0000256" key="3">
    <source>
        <dbReference type="ARBA" id="ARBA00022764"/>
    </source>
</evidence>
<dbReference type="AlphaFoldDB" id="A0A1I4RYD2"/>
<dbReference type="Pfam" id="PF16889">
    <property type="entry name" value="Hepar_II_III_N"/>
    <property type="match status" value="1"/>
</dbReference>
<protein>
    <submittedName>
        <fullName evidence="7">Uncharacterized conserved protein, heparinase superfamily</fullName>
    </submittedName>
</protein>
<dbReference type="InterPro" id="IPR031680">
    <property type="entry name" value="Hepar_II_III_N"/>
</dbReference>
<evidence type="ECO:0000259" key="6">
    <source>
        <dbReference type="Pfam" id="PF16889"/>
    </source>
</evidence>
<dbReference type="STRING" id="52442.SAMN05421880_12139"/>
<evidence type="ECO:0000313" key="8">
    <source>
        <dbReference type="Proteomes" id="UP000199561"/>
    </source>
</evidence>
<reference evidence="7 8" key="1">
    <citation type="submission" date="2016-10" db="EMBL/GenBank/DDBJ databases">
        <authorList>
            <person name="de Groot N.N."/>
        </authorList>
    </citation>
    <scope>NUCLEOTIDE SEQUENCE [LARGE SCALE GENOMIC DNA]</scope>
    <source>
        <strain evidence="7 8">Nm146</strain>
    </source>
</reference>
<proteinExistence type="predicted"/>
<organism evidence="7 8">
    <name type="scientific">Nitrosomonas nitrosa</name>
    <dbReference type="NCBI Taxonomy" id="52442"/>
    <lineage>
        <taxon>Bacteria</taxon>
        <taxon>Pseudomonadati</taxon>
        <taxon>Pseudomonadota</taxon>
        <taxon>Betaproteobacteria</taxon>
        <taxon>Nitrosomonadales</taxon>
        <taxon>Nitrosomonadaceae</taxon>
        <taxon>Nitrosomonas</taxon>
    </lineage>
</organism>
<keyword evidence="4" id="KW-0456">Lyase</keyword>
<evidence type="ECO:0000313" key="7">
    <source>
        <dbReference type="EMBL" id="SFM56990.1"/>
    </source>
</evidence>
<sequence>MISIRHIARYWHTLRYLRPVQLFGRVWFRLLRPKIDLRPAPPCRVAGNNQWVLPARRPISLVDHDRFHFLNEVHGLSEHGWDGDNLEKLWRYNLHYFDDLNAQDAAARKDWHRALLLRWVQENPLATGTGWEPYPTSLRIVNWIKWSLAGNELPDECLESLAVQTRWLAKRLEIHLLGNHLFANAKALVFAGLFFDGREASGWLKKGMRILSREIAEQILADGGQFERSTMYHALALEDMLDLNNITTTFANALPPHWRTVIADWPRRINLMRDWLATMCHPDGEISLFNDAALGIAPTPSELKRYARDLGMAESTRNLDGIVHLAQSGYIRVTQPEIVALLDVAPIGPDYLPGHAHADTLSFELSAFGERVLVNSGTSCYGLSDERLRQRETAAHNTVVVNEQSSSEVWAGFRVARRARPFGLEMMMHDELQIVCSHDGYRRLPGSPVHTRRWQFGAKSFLIEDHVSGSFNHAAARFHLHPAITVAVSGHGITGSLSLTNGRKLSWQVEMGELELKKSTYHPYFGSSQPSCCLVLHLHNGRSRIQFKWA</sequence>
<gene>
    <name evidence="7" type="ORF">SAMN05421880_12139</name>
</gene>
<dbReference type="EMBL" id="FOUF01000021">
    <property type="protein sequence ID" value="SFM56990.1"/>
    <property type="molecule type" value="Genomic_DNA"/>
</dbReference>
<evidence type="ECO:0000256" key="4">
    <source>
        <dbReference type="ARBA" id="ARBA00023239"/>
    </source>
</evidence>